<name>A0ABU7RUD3_9ACTN</name>
<accession>A0ABU7RUD3</accession>
<evidence type="ECO:0008006" key="3">
    <source>
        <dbReference type="Google" id="ProtNLM"/>
    </source>
</evidence>
<evidence type="ECO:0000313" key="1">
    <source>
        <dbReference type="EMBL" id="MEE6260114.1"/>
    </source>
</evidence>
<gene>
    <name evidence="1" type="ORF">V1633_16605</name>
</gene>
<dbReference type="Proteomes" id="UP001332243">
    <property type="component" value="Unassembled WGS sequence"/>
</dbReference>
<dbReference type="EMBL" id="JAZGQK010000013">
    <property type="protein sequence ID" value="MEE6260114.1"/>
    <property type="molecule type" value="Genomic_DNA"/>
</dbReference>
<dbReference type="RefSeq" id="WP_331215242.1">
    <property type="nucleotide sequence ID" value="NZ_JAZGQK010000013.1"/>
</dbReference>
<evidence type="ECO:0000313" key="2">
    <source>
        <dbReference type="Proteomes" id="UP001332243"/>
    </source>
</evidence>
<organism evidence="1 2">
    <name type="scientific">Plantactinospora sonchi</name>
    <dbReference type="NCBI Taxonomy" id="1544735"/>
    <lineage>
        <taxon>Bacteria</taxon>
        <taxon>Bacillati</taxon>
        <taxon>Actinomycetota</taxon>
        <taxon>Actinomycetes</taxon>
        <taxon>Micromonosporales</taxon>
        <taxon>Micromonosporaceae</taxon>
        <taxon>Plantactinospora</taxon>
    </lineage>
</organism>
<proteinExistence type="predicted"/>
<comment type="caution">
    <text evidence="1">The sequence shown here is derived from an EMBL/GenBank/DDBJ whole genome shotgun (WGS) entry which is preliminary data.</text>
</comment>
<sequence>MAAKDESSYTVSVVDDDGDNREYEFTAENVDIAGSPVLLVRGLEFGDDTIWDREGAVAVSEAVRAFHIARQHTLRLGRPS</sequence>
<reference evidence="1 2" key="1">
    <citation type="submission" date="2024-01" db="EMBL/GenBank/DDBJ databases">
        <title>Genome insights into Plantactinospora sonchi sp. nov.</title>
        <authorList>
            <person name="Wang L."/>
        </authorList>
    </citation>
    <scope>NUCLEOTIDE SEQUENCE [LARGE SCALE GENOMIC DNA]</scope>
    <source>
        <strain evidence="1 2">NEAU-QY2</strain>
    </source>
</reference>
<protein>
    <recommendedName>
        <fullName evidence="3">DUF1508 domain-containing protein</fullName>
    </recommendedName>
</protein>
<keyword evidence="2" id="KW-1185">Reference proteome</keyword>